<evidence type="ECO:0000256" key="5">
    <source>
        <dbReference type="ARBA" id="ARBA00022691"/>
    </source>
</evidence>
<dbReference type="Proteomes" id="UP000195137">
    <property type="component" value="Unassembled WGS sequence"/>
</dbReference>
<dbReference type="NCBIfam" id="TIGR01466">
    <property type="entry name" value="cobJ_cbiH"/>
    <property type="match status" value="1"/>
</dbReference>
<keyword evidence="5" id="KW-0949">S-adenosyl-L-methionine</keyword>
<organism evidence="7 8">
    <name type="scientific">Methanonatronarchaeum thermophilum</name>
    <dbReference type="NCBI Taxonomy" id="1927129"/>
    <lineage>
        <taxon>Archaea</taxon>
        <taxon>Methanobacteriati</taxon>
        <taxon>Methanobacteriota</taxon>
        <taxon>Methanonatronarchaeia</taxon>
        <taxon>Methanonatronarchaeales</taxon>
        <taxon>Methanonatronarchaeaceae</taxon>
        <taxon>Methanonatronarchaeum</taxon>
    </lineage>
</organism>
<dbReference type="InterPro" id="IPR014776">
    <property type="entry name" value="4pyrrole_Mease_sub2"/>
</dbReference>
<dbReference type="GO" id="GO:0032259">
    <property type="term" value="P:methylation"/>
    <property type="evidence" value="ECO:0007669"/>
    <property type="project" value="UniProtKB-KW"/>
</dbReference>
<evidence type="ECO:0000259" key="6">
    <source>
        <dbReference type="Pfam" id="PF00590"/>
    </source>
</evidence>
<dbReference type="InterPro" id="IPR035996">
    <property type="entry name" value="4pyrrol_Methylase_sf"/>
</dbReference>
<proteinExistence type="predicted"/>
<evidence type="ECO:0000256" key="2">
    <source>
        <dbReference type="ARBA" id="ARBA00022573"/>
    </source>
</evidence>
<keyword evidence="2" id="KW-0169">Cobalamin biosynthesis</keyword>
<gene>
    <name evidence="7" type="ORF">AMET1_1190</name>
</gene>
<dbReference type="AlphaFoldDB" id="A0A1Y3GA38"/>
<dbReference type="GO" id="GO:0008168">
    <property type="term" value="F:methyltransferase activity"/>
    <property type="evidence" value="ECO:0007669"/>
    <property type="project" value="UniProtKB-KW"/>
</dbReference>
<dbReference type="CDD" id="cd11646">
    <property type="entry name" value="Precorrin_3B_C17_MT"/>
    <property type="match status" value="1"/>
</dbReference>
<dbReference type="InterPro" id="IPR014777">
    <property type="entry name" value="4pyrrole_Mease_sub1"/>
</dbReference>
<dbReference type="InterPro" id="IPR000878">
    <property type="entry name" value="4pyrrol_Mease"/>
</dbReference>
<dbReference type="Pfam" id="PF00590">
    <property type="entry name" value="TP_methylase"/>
    <property type="match status" value="2"/>
</dbReference>
<evidence type="ECO:0000256" key="3">
    <source>
        <dbReference type="ARBA" id="ARBA00022603"/>
    </source>
</evidence>
<dbReference type="PANTHER" id="PTHR47036:SF1">
    <property type="entry name" value="COBALT-FACTOR III C(17)-METHYLTRANSFERASE-RELATED"/>
    <property type="match status" value="1"/>
</dbReference>
<evidence type="ECO:0000313" key="8">
    <source>
        <dbReference type="Proteomes" id="UP000195137"/>
    </source>
</evidence>
<dbReference type="RefSeq" id="WP_086637568.1">
    <property type="nucleotide sequence ID" value="NZ_MRZU01000004.1"/>
</dbReference>
<dbReference type="Gene3D" id="3.40.1010.10">
    <property type="entry name" value="Cobalt-precorrin-4 Transmethylase, Domain 1"/>
    <property type="match status" value="2"/>
</dbReference>
<dbReference type="OrthoDB" id="35891at2157"/>
<feature type="domain" description="Tetrapyrrole methylase" evidence="6">
    <location>
        <begin position="244"/>
        <end position="423"/>
    </location>
</feature>
<protein>
    <submittedName>
        <fullName evidence="7">Precorrin-3B methylase CobJ</fullName>
    </submittedName>
</protein>
<keyword evidence="8" id="KW-1185">Reference proteome</keyword>
<dbReference type="PANTHER" id="PTHR47036">
    <property type="entry name" value="COBALT-FACTOR III C(17)-METHYLTRANSFERASE-RELATED"/>
    <property type="match status" value="1"/>
</dbReference>
<dbReference type="InterPro" id="IPR051810">
    <property type="entry name" value="Precorrin_MeTrfase"/>
</dbReference>
<comment type="pathway">
    <text evidence="1">Cofactor biosynthesis; adenosylcobalamin biosynthesis.</text>
</comment>
<keyword evidence="4" id="KW-0808">Transferase</keyword>
<dbReference type="InterPro" id="IPR006363">
    <property type="entry name" value="Cbl_synth_CobJ/CibH_dom"/>
</dbReference>
<keyword evidence="3 7" id="KW-0489">Methyltransferase</keyword>
<reference evidence="7 8" key="1">
    <citation type="submission" date="2016-12" db="EMBL/GenBank/DDBJ databases">
        <title>Discovery of methanogenic haloarchaea.</title>
        <authorList>
            <person name="Sorokin D.Y."/>
            <person name="Makarova K.S."/>
            <person name="Abbas B."/>
            <person name="Ferrer M."/>
            <person name="Golyshin P.N."/>
        </authorList>
    </citation>
    <scope>NUCLEOTIDE SEQUENCE [LARGE SCALE GENOMIC DNA]</scope>
    <source>
        <strain evidence="7">AMET1</strain>
    </source>
</reference>
<dbReference type="Gene3D" id="3.30.950.10">
    <property type="entry name" value="Methyltransferase, Cobalt-precorrin-4 Transmethylase, Domain 2"/>
    <property type="match status" value="2"/>
</dbReference>
<feature type="domain" description="Tetrapyrrole methylase" evidence="6">
    <location>
        <begin position="4"/>
        <end position="210"/>
    </location>
</feature>
<sequence length="464" mass="52297">MAGKLNIVGIGPGKTEYITKKALTAIKNSDVIIGYRTYLEFIQQYTDNKEVIGSGMKGEVNRAKKAVEKAKNKTVSIISGGDPNIYGISGITMEIAKDRNYQGQIEIIPGVTAFAAAGANLKNPYNNGVCCISMSDLLTPWEQITQRATTAAKHDITTVFYNPRSKQRKENLRKTLKIFSKHRPKTQEAVIAKNIARENQELQKTTLEKIQKDSQYNQIGMRTLVIIGSSNSQLQIQNKKHPQIIGIGPGNPEHLTQKAIKQIENSNQIYGPQTHLNQIKPHIKNQKTQSHKHLKYQERIKTRIQQATKNTAIISGGDPSIYGHKQKQKTTKTTPGITAYQALASKTGAPIINDFIIKSTTQKDWIQTTKNALKTDFAIGIYNTSPKEIEKIKQITPENRTIAIGRNITRKNQQLHITTPKQLDTKKLPNKKNHTTLIPNSNSIYWKKRNFIITRRGYKNKYDY</sequence>
<evidence type="ECO:0000256" key="4">
    <source>
        <dbReference type="ARBA" id="ARBA00022679"/>
    </source>
</evidence>
<accession>A0A1Y3GA38</accession>
<dbReference type="GO" id="GO:0009236">
    <property type="term" value="P:cobalamin biosynthetic process"/>
    <property type="evidence" value="ECO:0007669"/>
    <property type="project" value="UniProtKB-UniPathway"/>
</dbReference>
<dbReference type="UniPathway" id="UPA00148"/>
<name>A0A1Y3GA38_9EURY</name>
<dbReference type="EMBL" id="MRZU01000004">
    <property type="protein sequence ID" value="OUJ18279.1"/>
    <property type="molecule type" value="Genomic_DNA"/>
</dbReference>
<dbReference type="SUPFAM" id="SSF53790">
    <property type="entry name" value="Tetrapyrrole methylase"/>
    <property type="match status" value="2"/>
</dbReference>
<evidence type="ECO:0000256" key="1">
    <source>
        <dbReference type="ARBA" id="ARBA00004953"/>
    </source>
</evidence>
<evidence type="ECO:0000313" key="7">
    <source>
        <dbReference type="EMBL" id="OUJ18279.1"/>
    </source>
</evidence>
<comment type="caution">
    <text evidence="7">The sequence shown here is derived from an EMBL/GenBank/DDBJ whole genome shotgun (WGS) entry which is preliminary data.</text>
</comment>